<protein>
    <recommendedName>
        <fullName evidence="16">CFEM domain-containing protein</fullName>
    </recommendedName>
</protein>
<evidence type="ECO:0000256" key="12">
    <source>
        <dbReference type="ARBA" id="ARBA00023180"/>
    </source>
</evidence>
<dbReference type="GO" id="GO:0005576">
    <property type="term" value="C:extracellular region"/>
    <property type="evidence" value="ECO:0007669"/>
    <property type="project" value="UniProtKB-SubCell"/>
</dbReference>
<keyword evidence="7" id="KW-0479">Metal-binding</keyword>
<keyword evidence="12" id="KW-0325">Glycoprotein</keyword>
<keyword evidence="6" id="KW-0349">Heme</keyword>
<keyword evidence="5" id="KW-0964">Secreted</keyword>
<dbReference type="InParanoid" id="A0A286UEX5"/>
<dbReference type="PROSITE" id="PS52012">
    <property type="entry name" value="CFEM"/>
    <property type="match status" value="1"/>
</dbReference>
<feature type="signal peptide" evidence="15">
    <location>
        <begin position="1"/>
        <end position="15"/>
    </location>
</feature>
<feature type="domain" description="CFEM" evidence="16">
    <location>
        <begin position="1"/>
        <end position="108"/>
    </location>
</feature>
<dbReference type="STRING" id="2282107.A0A286UEX5"/>
<dbReference type="SMART" id="SM00747">
    <property type="entry name" value="CFEM"/>
    <property type="match status" value="1"/>
</dbReference>
<evidence type="ECO:0000256" key="2">
    <source>
        <dbReference type="ARBA" id="ARBA00004613"/>
    </source>
</evidence>
<dbReference type="Proteomes" id="UP000217199">
    <property type="component" value="Unassembled WGS sequence"/>
</dbReference>
<evidence type="ECO:0000256" key="1">
    <source>
        <dbReference type="ARBA" id="ARBA00004609"/>
    </source>
</evidence>
<dbReference type="OrthoDB" id="3065412at2759"/>
<dbReference type="GO" id="GO:0005886">
    <property type="term" value="C:plasma membrane"/>
    <property type="evidence" value="ECO:0007669"/>
    <property type="project" value="UniProtKB-SubCell"/>
</dbReference>
<evidence type="ECO:0000313" key="17">
    <source>
        <dbReference type="EMBL" id="PAV18153.1"/>
    </source>
</evidence>
<dbReference type="PANTHER" id="PTHR37928:SF2">
    <property type="entry name" value="GPI ANCHORED CFEM DOMAIN PROTEIN (AFU_ORTHOLOGUE AFUA_6G10580)"/>
    <property type="match status" value="1"/>
</dbReference>
<evidence type="ECO:0000256" key="7">
    <source>
        <dbReference type="ARBA" id="ARBA00022723"/>
    </source>
</evidence>
<feature type="chain" id="PRO_5013682452" description="CFEM domain-containing protein" evidence="15">
    <location>
        <begin position="16"/>
        <end position="148"/>
    </location>
</feature>
<reference evidence="17 18" key="1">
    <citation type="journal article" date="2017" name="Mol. Ecol.">
        <title>Comparative and population genomic landscape of Phellinus noxius: A hypervariable fungus causing root rot in trees.</title>
        <authorList>
            <person name="Chung C.L."/>
            <person name="Lee T.J."/>
            <person name="Akiba M."/>
            <person name="Lee H.H."/>
            <person name="Kuo T.H."/>
            <person name="Liu D."/>
            <person name="Ke H.M."/>
            <person name="Yokoi T."/>
            <person name="Roa M.B."/>
            <person name="Lu M.J."/>
            <person name="Chang Y.Y."/>
            <person name="Ann P.J."/>
            <person name="Tsai J.N."/>
            <person name="Chen C.Y."/>
            <person name="Tzean S.S."/>
            <person name="Ota Y."/>
            <person name="Hattori T."/>
            <person name="Sahashi N."/>
            <person name="Liou R.F."/>
            <person name="Kikuchi T."/>
            <person name="Tsai I.J."/>
        </authorList>
    </citation>
    <scope>NUCLEOTIDE SEQUENCE [LARGE SCALE GENOMIC DNA]</scope>
    <source>
        <strain evidence="17 18">FFPRI411160</strain>
    </source>
</reference>
<evidence type="ECO:0000256" key="13">
    <source>
        <dbReference type="ARBA" id="ARBA00023288"/>
    </source>
</evidence>
<feature type="region of interest" description="Disordered" evidence="14">
    <location>
        <begin position="95"/>
        <end position="125"/>
    </location>
</feature>
<keyword evidence="13" id="KW-0449">Lipoprotein</keyword>
<evidence type="ECO:0000256" key="14">
    <source>
        <dbReference type="SAM" id="MobiDB-lite"/>
    </source>
</evidence>
<gene>
    <name evidence="17" type="ORF">PNOK_0663900</name>
</gene>
<evidence type="ECO:0000256" key="4">
    <source>
        <dbReference type="ARBA" id="ARBA00022475"/>
    </source>
</evidence>
<sequence>MRFTFALLLAGAASASLVSRQDIPTCALTCIASADTGSCSQTDTSCLCNDQSFVSSTTTCIETSCSSDDVAAAEAFAQQTCESVGVTLTASSAASTGSATGSTSGSSAASTASSTTTSAGATTTSNAAQSNRVPVLAAAALGLAAFAL</sequence>
<keyword evidence="10" id="KW-0472">Membrane</keyword>
<evidence type="ECO:0000256" key="9">
    <source>
        <dbReference type="ARBA" id="ARBA00023004"/>
    </source>
</evidence>
<keyword evidence="9" id="KW-0408">Iron</keyword>
<accession>A0A286UEX5</accession>
<proteinExistence type="inferred from homology"/>
<keyword evidence="4" id="KW-1003">Cell membrane</keyword>
<evidence type="ECO:0000256" key="11">
    <source>
        <dbReference type="ARBA" id="ARBA00023157"/>
    </source>
</evidence>
<comment type="caution">
    <text evidence="17">The sequence shown here is derived from an EMBL/GenBank/DDBJ whole genome shotgun (WGS) entry which is preliminary data.</text>
</comment>
<organism evidence="17 18">
    <name type="scientific">Pyrrhoderma noxium</name>
    <dbReference type="NCBI Taxonomy" id="2282107"/>
    <lineage>
        <taxon>Eukaryota</taxon>
        <taxon>Fungi</taxon>
        <taxon>Dikarya</taxon>
        <taxon>Basidiomycota</taxon>
        <taxon>Agaricomycotina</taxon>
        <taxon>Agaricomycetes</taxon>
        <taxon>Hymenochaetales</taxon>
        <taxon>Hymenochaetaceae</taxon>
        <taxon>Pyrrhoderma</taxon>
    </lineage>
</organism>
<dbReference type="InterPro" id="IPR051735">
    <property type="entry name" value="CFEM_domain"/>
</dbReference>
<evidence type="ECO:0000256" key="5">
    <source>
        <dbReference type="ARBA" id="ARBA00022525"/>
    </source>
</evidence>
<keyword evidence="11" id="KW-1015">Disulfide bond</keyword>
<evidence type="ECO:0000256" key="15">
    <source>
        <dbReference type="SAM" id="SignalP"/>
    </source>
</evidence>
<dbReference type="EMBL" id="NBII01000006">
    <property type="protein sequence ID" value="PAV18153.1"/>
    <property type="molecule type" value="Genomic_DNA"/>
</dbReference>
<comment type="subcellular location">
    <subcellularLocation>
        <location evidence="1">Cell membrane</location>
        <topology evidence="1">Lipid-anchor</topology>
        <topology evidence="1">GPI-anchor</topology>
    </subcellularLocation>
    <subcellularLocation>
        <location evidence="2">Secreted</location>
    </subcellularLocation>
</comment>
<evidence type="ECO:0000256" key="3">
    <source>
        <dbReference type="ARBA" id="ARBA00010031"/>
    </source>
</evidence>
<dbReference type="GO" id="GO:0046872">
    <property type="term" value="F:metal ion binding"/>
    <property type="evidence" value="ECO:0007669"/>
    <property type="project" value="UniProtKB-KW"/>
</dbReference>
<evidence type="ECO:0000256" key="10">
    <source>
        <dbReference type="ARBA" id="ARBA00023136"/>
    </source>
</evidence>
<dbReference type="InterPro" id="IPR008427">
    <property type="entry name" value="Extracellular_membr_CFEM_dom"/>
</dbReference>
<name>A0A286UEX5_9AGAM</name>
<dbReference type="AlphaFoldDB" id="A0A286UEX5"/>
<dbReference type="PANTHER" id="PTHR37928">
    <property type="entry name" value="CFEM DOMAIN PROTEIN (AFU_ORTHOLOGUE AFUA_6G14090)"/>
    <property type="match status" value="1"/>
</dbReference>
<keyword evidence="18" id="KW-1185">Reference proteome</keyword>
<evidence type="ECO:0000256" key="8">
    <source>
        <dbReference type="ARBA" id="ARBA00022729"/>
    </source>
</evidence>
<comment type="similarity">
    <text evidence="3">Belongs to the RBT5 family.</text>
</comment>
<evidence type="ECO:0000259" key="16">
    <source>
        <dbReference type="PROSITE" id="PS52012"/>
    </source>
</evidence>
<dbReference type="Pfam" id="PF05730">
    <property type="entry name" value="CFEM"/>
    <property type="match status" value="1"/>
</dbReference>
<evidence type="ECO:0000313" key="18">
    <source>
        <dbReference type="Proteomes" id="UP000217199"/>
    </source>
</evidence>
<keyword evidence="8 15" id="KW-0732">Signal</keyword>
<evidence type="ECO:0000256" key="6">
    <source>
        <dbReference type="ARBA" id="ARBA00022617"/>
    </source>
</evidence>